<evidence type="ECO:0000256" key="3">
    <source>
        <dbReference type="ARBA" id="ARBA00023136"/>
    </source>
</evidence>
<keyword evidence="6" id="KW-1185">Reference proteome</keyword>
<evidence type="ECO:0000256" key="2">
    <source>
        <dbReference type="ARBA" id="ARBA00022737"/>
    </source>
</evidence>
<reference evidence="5 6" key="1">
    <citation type="journal article" date="2011" name="Cell">
        <title>The monarch butterfly genome yields insights into long-distance migration.</title>
        <authorList>
            <person name="Zhan S."/>
            <person name="Merlin C."/>
            <person name="Boore J.L."/>
            <person name="Reppert S.M."/>
        </authorList>
    </citation>
    <scope>NUCLEOTIDE SEQUENCE [LARGE SCALE GENOMIC DNA]</scope>
    <source>
        <strain evidence="5">F-2</strain>
    </source>
</reference>
<dbReference type="PANTHER" id="PTHR12447">
    <property type="entry name" value="ANKYRIN REPEAT DOMAIN-CONTAINING PROTEIN 13"/>
    <property type="match status" value="1"/>
</dbReference>
<dbReference type="GO" id="GO:0005737">
    <property type="term" value="C:cytoplasm"/>
    <property type="evidence" value="ECO:0007669"/>
    <property type="project" value="TreeGrafter"/>
</dbReference>
<dbReference type="InterPro" id="IPR021832">
    <property type="entry name" value="ANKRD13"/>
</dbReference>
<organism evidence="5 6">
    <name type="scientific">Danaus plexippus plexippus</name>
    <dbReference type="NCBI Taxonomy" id="278856"/>
    <lineage>
        <taxon>Eukaryota</taxon>
        <taxon>Metazoa</taxon>
        <taxon>Ecdysozoa</taxon>
        <taxon>Arthropoda</taxon>
        <taxon>Hexapoda</taxon>
        <taxon>Insecta</taxon>
        <taxon>Pterygota</taxon>
        <taxon>Neoptera</taxon>
        <taxon>Endopterygota</taxon>
        <taxon>Lepidoptera</taxon>
        <taxon>Glossata</taxon>
        <taxon>Ditrysia</taxon>
        <taxon>Papilionoidea</taxon>
        <taxon>Nymphalidae</taxon>
        <taxon>Danainae</taxon>
        <taxon>Danaini</taxon>
        <taxon>Danaina</taxon>
        <taxon>Danaus</taxon>
        <taxon>Danaus</taxon>
    </lineage>
</organism>
<evidence type="ECO:0000313" key="5">
    <source>
        <dbReference type="EMBL" id="OWR49452.1"/>
    </source>
</evidence>
<protein>
    <submittedName>
        <fullName evidence="5">Ankyrin repeat domain-containing protein 13B</fullName>
    </submittedName>
</protein>
<dbReference type="KEGG" id="dpl:KGM_206361"/>
<comment type="caution">
    <text evidence="5">The sequence shown here is derived from an EMBL/GenBank/DDBJ whole genome shotgun (WGS) entry which is preliminary data.</text>
</comment>
<dbReference type="AlphaFoldDB" id="A0A212F6T6"/>
<dbReference type="InterPro" id="IPR055285">
    <property type="entry name" value="ANKRD13_C"/>
</dbReference>
<evidence type="ECO:0000259" key="4">
    <source>
        <dbReference type="Pfam" id="PF11904"/>
    </source>
</evidence>
<keyword evidence="3" id="KW-0472">Membrane</keyword>
<accession>A0A212F6T6</accession>
<dbReference type="PANTHER" id="PTHR12447:SF31">
    <property type="entry name" value="LD31969P"/>
    <property type="match status" value="1"/>
</dbReference>
<dbReference type="Proteomes" id="UP000007151">
    <property type="component" value="Unassembled WGS sequence"/>
</dbReference>
<proteinExistence type="predicted"/>
<dbReference type="EMBL" id="AGBW02009970">
    <property type="protein sequence ID" value="OWR49452.1"/>
    <property type="molecule type" value="Genomic_DNA"/>
</dbReference>
<gene>
    <name evidence="5" type="ORF">KGM_206361</name>
</gene>
<dbReference type="Pfam" id="PF11904">
    <property type="entry name" value="ANKRD13_C"/>
    <property type="match status" value="1"/>
</dbReference>
<dbReference type="InParanoid" id="A0A212F6T6"/>
<dbReference type="GO" id="GO:0012505">
    <property type="term" value="C:endomembrane system"/>
    <property type="evidence" value="ECO:0007669"/>
    <property type="project" value="UniProtKB-SubCell"/>
</dbReference>
<sequence length="162" mass="18947">MYIALSVYRTSGMFTPSKDLNLSHLYHGPQEDTPRRSRSREELRPVSWEEYFGEGDERELRPRDVTTKVQKFRATLWLCEDYPLQLQEQIMPILDLMAAISSPHFAKLKDFVQMQLPAGFPVKIEIPLFHVLNARITFGNIFATETPVEHDIYIYVIKQFPT</sequence>
<evidence type="ECO:0000313" key="6">
    <source>
        <dbReference type="Proteomes" id="UP000007151"/>
    </source>
</evidence>
<name>A0A212F6T6_DANPL</name>
<evidence type="ECO:0000256" key="1">
    <source>
        <dbReference type="ARBA" id="ARBA00004308"/>
    </source>
</evidence>
<feature type="domain" description="Ankyrin repeat" evidence="4">
    <location>
        <begin position="37"/>
        <end position="150"/>
    </location>
</feature>
<comment type="subcellular location">
    <subcellularLocation>
        <location evidence="1">Endomembrane system</location>
    </subcellularLocation>
</comment>
<keyword evidence="2" id="KW-0677">Repeat</keyword>